<dbReference type="InterPro" id="IPR029016">
    <property type="entry name" value="GAF-like_dom_sf"/>
</dbReference>
<reference evidence="2" key="1">
    <citation type="submission" date="2020-11" db="EMBL/GenBank/DDBJ databases">
        <authorList>
            <person name="Tran Van P."/>
        </authorList>
    </citation>
    <scope>NUCLEOTIDE SEQUENCE</scope>
</reference>
<proteinExistence type="predicted"/>
<dbReference type="Pfam" id="PF01590">
    <property type="entry name" value="GAF"/>
    <property type="match status" value="1"/>
</dbReference>
<accession>A0A7R9C293</accession>
<sequence>MHVCLPADLEDVLWPTQGKGSRVIPFGVGIAGHVAQTKESLNLRNAYQDSRFDQSIDQVTGYRTESLLCMPMCNYEGHVTGVAQIINKRNGETEFTARDEMVC</sequence>
<dbReference type="EMBL" id="CAJPEX010014883">
    <property type="protein sequence ID" value="CAG0925599.1"/>
    <property type="molecule type" value="Genomic_DNA"/>
</dbReference>
<keyword evidence="3" id="KW-1185">Reference proteome</keyword>
<name>A0A7R9C293_9CRUS</name>
<evidence type="ECO:0000259" key="1">
    <source>
        <dbReference type="Pfam" id="PF01590"/>
    </source>
</evidence>
<dbReference type="SUPFAM" id="SSF55781">
    <property type="entry name" value="GAF domain-like"/>
    <property type="match status" value="1"/>
</dbReference>
<dbReference type="Gene3D" id="3.30.450.40">
    <property type="match status" value="1"/>
</dbReference>
<dbReference type="AlphaFoldDB" id="A0A7R9C293"/>
<dbReference type="OrthoDB" id="74705at2759"/>
<gene>
    <name evidence="2" type="ORF">NMOB1V02_LOCUS13049</name>
</gene>
<evidence type="ECO:0000313" key="3">
    <source>
        <dbReference type="Proteomes" id="UP000678499"/>
    </source>
</evidence>
<protein>
    <recommendedName>
        <fullName evidence="1">GAF domain-containing protein</fullName>
    </recommendedName>
</protein>
<dbReference type="EMBL" id="OA896920">
    <property type="protein sequence ID" value="CAD7285447.1"/>
    <property type="molecule type" value="Genomic_DNA"/>
</dbReference>
<feature type="domain" description="GAF" evidence="1">
    <location>
        <begin position="17"/>
        <end position="100"/>
    </location>
</feature>
<evidence type="ECO:0000313" key="2">
    <source>
        <dbReference type="EMBL" id="CAD7285447.1"/>
    </source>
</evidence>
<dbReference type="InterPro" id="IPR003018">
    <property type="entry name" value="GAF"/>
</dbReference>
<organism evidence="2">
    <name type="scientific">Notodromas monacha</name>
    <dbReference type="NCBI Taxonomy" id="399045"/>
    <lineage>
        <taxon>Eukaryota</taxon>
        <taxon>Metazoa</taxon>
        <taxon>Ecdysozoa</taxon>
        <taxon>Arthropoda</taxon>
        <taxon>Crustacea</taxon>
        <taxon>Oligostraca</taxon>
        <taxon>Ostracoda</taxon>
        <taxon>Podocopa</taxon>
        <taxon>Podocopida</taxon>
        <taxon>Cypridocopina</taxon>
        <taxon>Cypridoidea</taxon>
        <taxon>Cyprididae</taxon>
        <taxon>Notodromas</taxon>
    </lineage>
</organism>
<dbReference type="Proteomes" id="UP000678499">
    <property type="component" value="Unassembled WGS sequence"/>
</dbReference>